<gene>
    <name evidence="1" type="ORF">ZT1E4_G10696</name>
</gene>
<protein>
    <submittedName>
        <fullName evidence="1">Uncharacterized protein</fullName>
    </submittedName>
</protein>
<dbReference type="EMBL" id="LT854264">
    <property type="protein sequence ID" value="SMR60731.1"/>
    <property type="molecule type" value="Genomic_DNA"/>
</dbReference>
<accession>A0A2H1H4G5</accession>
<reference evidence="2" key="1">
    <citation type="submission" date="2017-05" db="EMBL/GenBank/DDBJ databases">
        <authorList>
            <person name="Song R."/>
            <person name="Chenine A.L."/>
            <person name="Ruprecht R.M."/>
        </authorList>
    </citation>
    <scope>NUCLEOTIDE SEQUENCE [LARGE SCALE GENOMIC DNA]</scope>
</reference>
<dbReference type="Proteomes" id="UP000245764">
    <property type="component" value="Chromosome 12"/>
</dbReference>
<proteinExistence type="predicted"/>
<evidence type="ECO:0000313" key="2">
    <source>
        <dbReference type="Proteomes" id="UP000245764"/>
    </source>
</evidence>
<dbReference type="AlphaFoldDB" id="A0A2H1H4G5"/>
<sequence>MTGVTTAATQFNSRNLLGKDWTQTEMERRDKTPHPIRYAINGKYLRVPVCFRAAQLEHYEDHKKMYDSEPMQLEDCCGFHNPQLLELIKWDDVEPPAVPKKKTPPTKGTKQAFVLPKLQFFFEKQAKASFASKPEYNFENLLGELLYNLIIPDEHLWSLCNCIRHEALKDDEGVLTRKDIKETAGKSFTA</sequence>
<organism evidence="1 2">
    <name type="scientific">Zymoseptoria tritici ST99CH_1E4</name>
    <dbReference type="NCBI Taxonomy" id="1276532"/>
    <lineage>
        <taxon>Eukaryota</taxon>
        <taxon>Fungi</taxon>
        <taxon>Dikarya</taxon>
        <taxon>Ascomycota</taxon>
        <taxon>Pezizomycotina</taxon>
        <taxon>Dothideomycetes</taxon>
        <taxon>Dothideomycetidae</taxon>
        <taxon>Mycosphaerellales</taxon>
        <taxon>Mycosphaerellaceae</taxon>
        <taxon>Zymoseptoria</taxon>
    </lineage>
</organism>
<name>A0A2H1H4G5_ZYMTR</name>
<evidence type="ECO:0000313" key="1">
    <source>
        <dbReference type="EMBL" id="SMR60731.1"/>
    </source>
</evidence>